<dbReference type="EMBL" id="KN610524">
    <property type="protein sequence ID" value="KHJ77679.1"/>
    <property type="molecule type" value="Genomic_DNA"/>
</dbReference>
<evidence type="ECO:0000256" key="1">
    <source>
        <dbReference type="SAM" id="MobiDB-lite"/>
    </source>
</evidence>
<feature type="compositionally biased region" description="Acidic residues" evidence="1">
    <location>
        <begin position="20"/>
        <end position="32"/>
    </location>
</feature>
<dbReference type="AlphaFoldDB" id="A0A0B1RYD7"/>
<feature type="compositionally biased region" description="Basic and acidic residues" evidence="1">
    <location>
        <begin position="1"/>
        <end position="19"/>
    </location>
</feature>
<dbReference type="Proteomes" id="UP000053660">
    <property type="component" value="Unassembled WGS sequence"/>
</dbReference>
<sequence>MSDEVKLPPDVEPFTREYEDSPAYDDNVDDAAVDVMPSPEPATMKMMEGKDM</sequence>
<organism evidence="2 3">
    <name type="scientific">Oesophagostomum dentatum</name>
    <name type="common">Nodular worm</name>
    <dbReference type="NCBI Taxonomy" id="61180"/>
    <lineage>
        <taxon>Eukaryota</taxon>
        <taxon>Metazoa</taxon>
        <taxon>Ecdysozoa</taxon>
        <taxon>Nematoda</taxon>
        <taxon>Chromadorea</taxon>
        <taxon>Rhabditida</taxon>
        <taxon>Rhabditina</taxon>
        <taxon>Rhabditomorpha</taxon>
        <taxon>Strongyloidea</taxon>
        <taxon>Strongylidae</taxon>
        <taxon>Oesophagostomum</taxon>
    </lineage>
</organism>
<protein>
    <submittedName>
        <fullName evidence="2">Uncharacterized protein</fullName>
    </submittedName>
</protein>
<gene>
    <name evidence="2" type="ORF">OESDEN_22701</name>
</gene>
<evidence type="ECO:0000313" key="2">
    <source>
        <dbReference type="EMBL" id="KHJ77679.1"/>
    </source>
</evidence>
<keyword evidence="3" id="KW-1185">Reference proteome</keyword>
<name>A0A0B1RYD7_OESDE</name>
<proteinExistence type="predicted"/>
<accession>A0A0B1RYD7</accession>
<evidence type="ECO:0000313" key="3">
    <source>
        <dbReference type="Proteomes" id="UP000053660"/>
    </source>
</evidence>
<reference evidence="2 3" key="1">
    <citation type="submission" date="2014-03" db="EMBL/GenBank/DDBJ databases">
        <title>Draft genome of the hookworm Oesophagostomum dentatum.</title>
        <authorList>
            <person name="Mitreva M."/>
        </authorList>
    </citation>
    <scope>NUCLEOTIDE SEQUENCE [LARGE SCALE GENOMIC DNA]</scope>
    <source>
        <strain evidence="2 3">OD-Hann</strain>
    </source>
</reference>
<feature type="region of interest" description="Disordered" evidence="1">
    <location>
        <begin position="1"/>
        <end position="32"/>
    </location>
</feature>